<dbReference type="InterPro" id="IPR018060">
    <property type="entry name" value="HTH_AraC"/>
</dbReference>
<organism evidence="7 9">
    <name type="scientific">Leptospira perolatii</name>
    <dbReference type="NCBI Taxonomy" id="2023191"/>
    <lineage>
        <taxon>Bacteria</taxon>
        <taxon>Pseudomonadati</taxon>
        <taxon>Spirochaetota</taxon>
        <taxon>Spirochaetia</taxon>
        <taxon>Leptospirales</taxon>
        <taxon>Leptospiraceae</taxon>
        <taxon>Leptospira</taxon>
    </lineage>
</organism>
<dbReference type="Proteomes" id="UP000231962">
    <property type="component" value="Unassembled WGS sequence"/>
</dbReference>
<keyword evidence="3" id="KW-0804">Transcription</keyword>
<dbReference type="SMART" id="SM00342">
    <property type="entry name" value="HTH_ARAC"/>
    <property type="match status" value="1"/>
</dbReference>
<keyword evidence="2" id="KW-0238">DNA-binding</keyword>
<dbReference type="OrthoDB" id="345413at2"/>
<name>A0A2M9ZQW8_9LEPT</name>
<dbReference type="EMBL" id="NPDY01000003">
    <property type="protein sequence ID" value="PJZ70523.1"/>
    <property type="molecule type" value="Genomic_DNA"/>
</dbReference>
<keyword evidence="1" id="KW-0805">Transcription regulation</keyword>
<feature type="transmembrane region" description="Helical" evidence="4">
    <location>
        <begin position="105"/>
        <end position="121"/>
    </location>
</feature>
<feature type="transmembrane region" description="Helical" evidence="4">
    <location>
        <begin position="181"/>
        <end position="200"/>
    </location>
</feature>
<evidence type="ECO:0000256" key="1">
    <source>
        <dbReference type="ARBA" id="ARBA00023015"/>
    </source>
</evidence>
<dbReference type="EMBL" id="NPDZ01000002">
    <property type="protein sequence ID" value="PJZ74359.1"/>
    <property type="molecule type" value="Genomic_DNA"/>
</dbReference>
<dbReference type="GO" id="GO:0003700">
    <property type="term" value="F:DNA-binding transcription factor activity"/>
    <property type="evidence" value="ECO:0007669"/>
    <property type="project" value="InterPro"/>
</dbReference>
<feature type="transmembrane region" description="Helical" evidence="4">
    <location>
        <begin position="6"/>
        <end position="28"/>
    </location>
</feature>
<proteinExistence type="predicted"/>
<dbReference type="PROSITE" id="PS00041">
    <property type="entry name" value="HTH_ARAC_FAMILY_1"/>
    <property type="match status" value="1"/>
</dbReference>
<evidence type="ECO:0000313" key="7">
    <source>
        <dbReference type="EMBL" id="PJZ74359.1"/>
    </source>
</evidence>
<keyword evidence="4" id="KW-0472">Membrane</keyword>
<evidence type="ECO:0000313" key="9">
    <source>
        <dbReference type="Proteomes" id="UP000231990"/>
    </source>
</evidence>
<protein>
    <submittedName>
        <fullName evidence="7">AraC family transcriptional regulator</fullName>
    </submittedName>
</protein>
<dbReference type="RefSeq" id="WP_100713091.1">
    <property type="nucleotide sequence ID" value="NZ_NPDY01000003.1"/>
</dbReference>
<dbReference type="InterPro" id="IPR009057">
    <property type="entry name" value="Homeodomain-like_sf"/>
</dbReference>
<gene>
    <name evidence="6" type="ORF">CH360_05915</name>
    <name evidence="7" type="ORF">CH373_05495</name>
</gene>
<dbReference type="PROSITE" id="PS01124">
    <property type="entry name" value="HTH_ARAC_FAMILY_2"/>
    <property type="match status" value="1"/>
</dbReference>
<feature type="domain" description="HTH araC/xylS-type" evidence="5">
    <location>
        <begin position="263"/>
        <end position="364"/>
    </location>
</feature>
<evidence type="ECO:0000313" key="6">
    <source>
        <dbReference type="EMBL" id="PJZ70523.1"/>
    </source>
</evidence>
<dbReference type="Pfam" id="PF12833">
    <property type="entry name" value="HTH_18"/>
    <property type="match status" value="1"/>
</dbReference>
<dbReference type="GO" id="GO:0043565">
    <property type="term" value="F:sequence-specific DNA binding"/>
    <property type="evidence" value="ECO:0007669"/>
    <property type="project" value="InterPro"/>
</dbReference>
<dbReference type="InterPro" id="IPR020449">
    <property type="entry name" value="Tscrpt_reg_AraC-type_HTH"/>
</dbReference>
<evidence type="ECO:0000313" key="8">
    <source>
        <dbReference type="Proteomes" id="UP000231962"/>
    </source>
</evidence>
<dbReference type="InterPro" id="IPR018062">
    <property type="entry name" value="HTH_AraC-typ_CS"/>
</dbReference>
<sequence>MDLFGVFRGITFFGACLGLLMCLGQLAIERKTALNRLLATLFLAIGGFEATILLFLSGEFQRFPWLASANLPILGSLGPLLYGIHRIGFDSDSSIGFWGIEKKHFLVPFLFWTAFFSGIFLSSEFLTKTILEFLHPVHGTLGEFAVFVPLGLLLIYVSAILKKSRDLFRWEVLREEKTARILLFLVFATMLNVGLGILFLATKEGIYLLSNSAMVGMSLCLAYLIGHRRPEFFQTLQYLAQATRQKYQRSLLQGIDRSALKENLIQLMISEKLYRDEELSLADLADELALTTHQISELINQELGMNFSAFVNDFRIQEACKLLKEDPARSVLDIAFEVGFGTKSSFHRAFQKNTGKTPTEFRKEFI</sequence>
<evidence type="ECO:0000256" key="4">
    <source>
        <dbReference type="SAM" id="Phobius"/>
    </source>
</evidence>
<dbReference type="Proteomes" id="UP000231990">
    <property type="component" value="Unassembled WGS sequence"/>
</dbReference>
<dbReference type="PANTHER" id="PTHR43280">
    <property type="entry name" value="ARAC-FAMILY TRANSCRIPTIONAL REGULATOR"/>
    <property type="match status" value="1"/>
</dbReference>
<keyword evidence="4" id="KW-1133">Transmembrane helix</keyword>
<comment type="caution">
    <text evidence="7">The sequence shown here is derived from an EMBL/GenBank/DDBJ whole genome shotgun (WGS) entry which is preliminary data.</text>
</comment>
<dbReference type="Gene3D" id="1.10.10.60">
    <property type="entry name" value="Homeodomain-like"/>
    <property type="match status" value="2"/>
</dbReference>
<feature type="transmembrane region" description="Helical" evidence="4">
    <location>
        <begin position="206"/>
        <end position="226"/>
    </location>
</feature>
<dbReference type="PANTHER" id="PTHR43280:SF29">
    <property type="entry name" value="ARAC-FAMILY TRANSCRIPTIONAL REGULATOR"/>
    <property type="match status" value="1"/>
</dbReference>
<feature type="transmembrane region" description="Helical" evidence="4">
    <location>
        <begin position="141"/>
        <end position="161"/>
    </location>
</feature>
<feature type="transmembrane region" description="Helical" evidence="4">
    <location>
        <begin position="37"/>
        <end position="57"/>
    </location>
</feature>
<keyword evidence="4" id="KW-0812">Transmembrane</keyword>
<evidence type="ECO:0000256" key="2">
    <source>
        <dbReference type="ARBA" id="ARBA00023125"/>
    </source>
</evidence>
<accession>A0A2M9ZQW8</accession>
<dbReference type="PRINTS" id="PR00032">
    <property type="entry name" value="HTHARAC"/>
</dbReference>
<dbReference type="SUPFAM" id="SSF46689">
    <property type="entry name" value="Homeodomain-like"/>
    <property type="match status" value="1"/>
</dbReference>
<evidence type="ECO:0000256" key="3">
    <source>
        <dbReference type="ARBA" id="ARBA00023163"/>
    </source>
</evidence>
<keyword evidence="8" id="KW-1185">Reference proteome</keyword>
<dbReference type="AlphaFoldDB" id="A0A2M9ZQW8"/>
<evidence type="ECO:0000259" key="5">
    <source>
        <dbReference type="PROSITE" id="PS01124"/>
    </source>
</evidence>
<feature type="transmembrane region" description="Helical" evidence="4">
    <location>
        <begin position="63"/>
        <end position="84"/>
    </location>
</feature>
<reference evidence="8 9" key="1">
    <citation type="submission" date="2017-07" db="EMBL/GenBank/DDBJ databases">
        <title>Leptospira spp. isolated from tropical soils.</title>
        <authorList>
            <person name="Thibeaux R."/>
            <person name="Iraola G."/>
            <person name="Ferres I."/>
            <person name="Bierque E."/>
            <person name="Girault D."/>
            <person name="Soupe-Gilbert M.-E."/>
            <person name="Picardeau M."/>
            <person name="Goarant C."/>
        </authorList>
    </citation>
    <scope>NUCLEOTIDE SEQUENCE [LARGE SCALE GENOMIC DNA]</scope>
    <source>
        <strain evidence="7 9">FH1-B-B1</strain>
        <strain evidence="6 8">FH1-B-C1</strain>
    </source>
</reference>